<sequence>AVESINKLTDVMSQEKVEQFLIPCIARLSQGGWFTSRSSAAGLYAKAYQKSSPETQEQLLAGYERLCDDETPMTRRSAAEGLVSLIPNAEQYLETFAIPCFKKLAQDDQDSVRLLAIEPFIVIGKILTEKDAWQKFREREEFVDEIFKLCQDKSWRV</sequence>
<dbReference type="Proteomes" id="UP001145114">
    <property type="component" value="Unassembled WGS sequence"/>
</dbReference>
<evidence type="ECO:0000313" key="2">
    <source>
        <dbReference type="Proteomes" id="UP001145114"/>
    </source>
</evidence>
<accession>A0ACC1HIB9</accession>
<gene>
    <name evidence="1" type="primary">TPD3_3</name>
    <name evidence="1" type="ORF">EV182_008359</name>
</gene>
<feature type="non-terminal residue" evidence="1">
    <location>
        <position position="157"/>
    </location>
</feature>
<evidence type="ECO:0000313" key="1">
    <source>
        <dbReference type="EMBL" id="KAJ1676355.1"/>
    </source>
</evidence>
<feature type="non-terminal residue" evidence="1">
    <location>
        <position position="1"/>
    </location>
</feature>
<reference evidence="1" key="1">
    <citation type="submission" date="2022-06" db="EMBL/GenBank/DDBJ databases">
        <title>Phylogenomic reconstructions and comparative analyses of Kickxellomycotina fungi.</title>
        <authorList>
            <person name="Reynolds N.K."/>
            <person name="Stajich J.E."/>
            <person name="Barry K."/>
            <person name="Grigoriev I.V."/>
            <person name="Crous P."/>
            <person name="Smith M.E."/>
        </authorList>
    </citation>
    <scope>NUCLEOTIDE SEQUENCE</scope>
    <source>
        <strain evidence="1">RSA 2271</strain>
    </source>
</reference>
<dbReference type="EMBL" id="JAMZIH010004258">
    <property type="protein sequence ID" value="KAJ1676355.1"/>
    <property type="molecule type" value="Genomic_DNA"/>
</dbReference>
<organism evidence="1 2">
    <name type="scientific">Spiromyces aspiralis</name>
    <dbReference type="NCBI Taxonomy" id="68401"/>
    <lineage>
        <taxon>Eukaryota</taxon>
        <taxon>Fungi</taxon>
        <taxon>Fungi incertae sedis</taxon>
        <taxon>Zoopagomycota</taxon>
        <taxon>Kickxellomycotina</taxon>
        <taxon>Kickxellomycetes</taxon>
        <taxon>Kickxellales</taxon>
        <taxon>Kickxellaceae</taxon>
        <taxon>Spiromyces</taxon>
    </lineage>
</organism>
<name>A0ACC1HIB9_9FUNG</name>
<proteinExistence type="predicted"/>
<protein>
    <submittedName>
        <fullName evidence="1">Protein phosphatase 2A structural subunit</fullName>
    </submittedName>
</protein>
<comment type="caution">
    <text evidence="1">The sequence shown here is derived from an EMBL/GenBank/DDBJ whole genome shotgun (WGS) entry which is preliminary data.</text>
</comment>
<keyword evidence="2" id="KW-1185">Reference proteome</keyword>